<dbReference type="HOGENOM" id="CLU_771735_0_0_1"/>
<dbReference type="Proteomes" id="UP000053424">
    <property type="component" value="Unassembled WGS sequence"/>
</dbReference>
<dbReference type="EMBL" id="KN831778">
    <property type="protein sequence ID" value="KIM42473.1"/>
    <property type="molecule type" value="Genomic_DNA"/>
</dbReference>
<sequence>MSVKVDGRDIGSHAFQSEIALSDIIVWLPRKNGAGANGVEFNVAVDDIFSLAFELRCASGFQVLSSTEQIIARFSTSMSFSTLMDDLRSQEQDKNLGVAVDVFWWCFLHIVSLLGIGFIKLREDFDSGAQLENHVESRELHLSWTFPQANYSEPNPSMAISRCMLAMREAYLPNTTRLRRNIPYILPRVLELNKLCEGAASVNLVPRDLGIPSILVYTEHDIIKCQFKVQLETRYSKVTIVENLDEADIWMDASERLLRVAFAQILPFFRLVLQLDPEGILEIYIGPQNLMEFDSLENSPGLSPGDVWYSFSKRGCFVCDEAEIFSKKRTLGNWCPTSRQYYLWDAMQSPFFLAILPLY</sequence>
<keyword evidence="1" id="KW-1133">Transmembrane helix</keyword>
<evidence type="ECO:0000313" key="3">
    <source>
        <dbReference type="Proteomes" id="UP000053424"/>
    </source>
</evidence>
<proteinExistence type="predicted"/>
<keyword evidence="3" id="KW-1185">Reference proteome</keyword>
<keyword evidence="1" id="KW-0472">Membrane</keyword>
<evidence type="ECO:0000313" key="2">
    <source>
        <dbReference type="EMBL" id="KIM42473.1"/>
    </source>
</evidence>
<organism evidence="2 3">
    <name type="scientific">Hebeloma cylindrosporum</name>
    <dbReference type="NCBI Taxonomy" id="76867"/>
    <lineage>
        <taxon>Eukaryota</taxon>
        <taxon>Fungi</taxon>
        <taxon>Dikarya</taxon>
        <taxon>Basidiomycota</taxon>
        <taxon>Agaricomycotina</taxon>
        <taxon>Agaricomycetes</taxon>
        <taxon>Agaricomycetidae</taxon>
        <taxon>Agaricales</taxon>
        <taxon>Agaricineae</taxon>
        <taxon>Hymenogastraceae</taxon>
        <taxon>Hebeloma</taxon>
    </lineage>
</organism>
<reference evidence="2 3" key="1">
    <citation type="submission" date="2014-04" db="EMBL/GenBank/DDBJ databases">
        <authorList>
            <consortium name="DOE Joint Genome Institute"/>
            <person name="Kuo A."/>
            <person name="Gay G."/>
            <person name="Dore J."/>
            <person name="Kohler A."/>
            <person name="Nagy L.G."/>
            <person name="Floudas D."/>
            <person name="Copeland A."/>
            <person name="Barry K.W."/>
            <person name="Cichocki N."/>
            <person name="Veneault-Fourrey C."/>
            <person name="LaButti K."/>
            <person name="Lindquist E.A."/>
            <person name="Lipzen A."/>
            <person name="Lundell T."/>
            <person name="Morin E."/>
            <person name="Murat C."/>
            <person name="Sun H."/>
            <person name="Tunlid A."/>
            <person name="Henrissat B."/>
            <person name="Grigoriev I.V."/>
            <person name="Hibbett D.S."/>
            <person name="Martin F."/>
            <person name="Nordberg H.P."/>
            <person name="Cantor M.N."/>
            <person name="Hua S.X."/>
        </authorList>
    </citation>
    <scope>NUCLEOTIDE SEQUENCE [LARGE SCALE GENOMIC DNA]</scope>
    <source>
        <strain evidence="3">h7</strain>
    </source>
</reference>
<accession>A0A0C2XXS5</accession>
<reference evidence="3" key="2">
    <citation type="submission" date="2015-01" db="EMBL/GenBank/DDBJ databases">
        <title>Evolutionary Origins and Diversification of the Mycorrhizal Mutualists.</title>
        <authorList>
            <consortium name="DOE Joint Genome Institute"/>
            <consortium name="Mycorrhizal Genomics Consortium"/>
            <person name="Kohler A."/>
            <person name="Kuo A."/>
            <person name="Nagy L.G."/>
            <person name="Floudas D."/>
            <person name="Copeland A."/>
            <person name="Barry K.W."/>
            <person name="Cichocki N."/>
            <person name="Veneault-Fourrey C."/>
            <person name="LaButti K."/>
            <person name="Lindquist E.A."/>
            <person name="Lipzen A."/>
            <person name="Lundell T."/>
            <person name="Morin E."/>
            <person name="Murat C."/>
            <person name="Riley R."/>
            <person name="Ohm R."/>
            <person name="Sun H."/>
            <person name="Tunlid A."/>
            <person name="Henrissat B."/>
            <person name="Grigoriev I.V."/>
            <person name="Hibbett D.S."/>
            <person name="Martin F."/>
        </authorList>
    </citation>
    <scope>NUCLEOTIDE SEQUENCE [LARGE SCALE GENOMIC DNA]</scope>
    <source>
        <strain evidence="3">h7</strain>
    </source>
</reference>
<name>A0A0C2XXS5_HEBCY</name>
<evidence type="ECO:0000256" key="1">
    <source>
        <dbReference type="SAM" id="Phobius"/>
    </source>
</evidence>
<gene>
    <name evidence="2" type="ORF">M413DRAFT_27220</name>
</gene>
<keyword evidence="1" id="KW-0812">Transmembrane</keyword>
<protein>
    <submittedName>
        <fullName evidence="2">Uncharacterized protein</fullName>
    </submittedName>
</protein>
<feature type="transmembrane region" description="Helical" evidence="1">
    <location>
        <begin position="102"/>
        <end position="121"/>
    </location>
</feature>
<dbReference type="AlphaFoldDB" id="A0A0C2XXS5"/>